<reference evidence="1" key="1">
    <citation type="submission" date="2023-04" db="EMBL/GenBank/DDBJ databases">
        <authorList>
            <consortium name="ELIXIR-Norway"/>
        </authorList>
    </citation>
    <scope>NUCLEOTIDE SEQUENCE [LARGE SCALE GENOMIC DNA]</scope>
</reference>
<gene>
    <name evidence="1" type="ORF">MRATA1EN1_LOCUS30051</name>
</gene>
<evidence type="ECO:0000313" key="1">
    <source>
        <dbReference type="EMBL" id="CAI9181089.1"/>
    </source>
</evidence>
<keyword evidence="2" id="KW-1185">Reference proteome</keyword>
<dbReference type="EMBL" id="OX460343">
    <property type="protein sequence ID" value="CAI9181089.1"/>
    <property type="molecule type" value="Genomic_DNA"/>
</dbReference>
<accession>A0ABN9A4Y0</accession>
<evidence type="ECO:0000313" key="2">
    <source>
        <dbReference type="Proteomes" id="UP001176941"/>
    </source>
</evidence>
<name>A0ABN9A4Y0_RANTA</name>
<proteinExistence type="predicted"/>
<organism evidence="1 2">
    <name type="scientific">Rangifer tarandus platyrhynchus</name>
    <name type="common">Svalbard reindeer</name>
    <dbReference type="NCBI Taxonomy" id="3082113"/>
    <lineage>
        <taxon>Eukaryota</taxon>
        <taxon>Metazoa</taxon>
        <taxon>Chordata</taxon>
        <taxon>Craniata</taxon>
        <taxon>Vertebrata</taxon>
        <taxon>Euteleostomi</taxon>
        <taxon>Mammalia</taxon>
        <taxon>Eutheria</taxon>
        <taxon>Laurasiatheria</taxon>
        <taxon>Artiodactyla</taxon>
        <taxon>Ruminantia</taxon>
        <taxon>Pecora</taxon>
        <taxon>Cervidae</taxon>
        <taxon>Odocoileinae</taxon>
        <taxon>Rangifer</taxon>
    </lineage>
</organism>
<sequence length="114" mass="12404">MESPQLVCYLLRGVELSPIAGHTTKHLVSVNGRLLIELVREGDQSEVGDLRPPLCTDTHPRCSAAQGQPSLAQCPHGTPTPPLALAPKSCYYFEHPLPLKKLPCPVSFLLKVLN</sequence>
<dbReference type="Proteomes" id="UP001176941">
    <property type="component" value="Chromosome X"/>
</dbReference>
<protein>
    <submittedName>
        <fullName evidence="1">Uncharacterized protein</fullName>
    </submittedName>
</protein>